<dbReference type="Pfam" id="PF25597">
    <property type="entry name" value="SH3_retrovirus"/>
    <property type="match status" value="1"/>
</dbReference>
<evidence type="ECO:0000313" key="4">
    <source>
        <dbReference type="Proteomes" id="UP000075243"/>
    </source>
</evidence>
<dbReference type="PANTHER" id="PTHR42648:SF21">
    <property type="entry name" value="CYSTEINE-RICH RLK (RECEPTOR-LIKE PROTEIN KINASE) 8"/>
    <property type="match status" value="1"/>
</dbReference>
<keyword evidence="4" id="KW-1185">Reference proteome</keyword>
<dbReference type="GO" id="GO:0015074">
    <property type="term" value="P:DNA integration"/>
    <property type="evidence" value="ECO:0007669"/>
    <property type="project" value="InterPro"/>
</dbReference>
<dbReference type="SUPFAM" id="SSF53098">
    <property type="entry name" value="Ribonuclease H-like"/>
    <property type="match status" value="1"/>
</dbReference>
<proteinExistence type="predicted"/>
<dbReference type="InterPro" id="IPR001584">
    <property type="entry name" value="Integrase_cat-core"/>
</dbReference>
<evidence type="ECO:0000259" key="2">
    <source>
        <dbReference type="PROSITE" id="PS50994"/>
    </source>
</evidence>
<dbReference type="Gene3D" id="3.30.420.10">
    <property type="entry name" value="Ribonuclease H-like superfamily/Ribonuclease H"/>
    <property type="match status" value="1"/>
</dbReference>
<evidence type="ECO:0000256" key="1">
    <source>
        <dbReference type="SAM" id="MobiDB-lite"/>
    </source>
</evidence>
<dbReference type="InterPro" id="IPR036397">
    <property type="entry name" value="RNaseH_sf"/>
</dbReference>
<sequence>MLNLEHSITISNTKCLITKEDNIWLWHRRVAHIHKDHLNKLSKKELVIGLPKLKFSKDKLCDACQKGKQVKASFKSQNLISTSRPLQLIHMDLFGLSRTMSLGGNYYGLVMVDDYSRFTWVMFLANKSEAFNAFNKFAKLVQNEKTTNITSIRSDHGGEFQNVLFQKFCEEHDIDPNFSAPRTPQQNGVVERKNRSLEELAIIMLNETKLPKYFWADAINTTCHVLNKVLIIHILKRTPYEIYKGRKPNISYFRVFGCKCFVLNNGKEQLGKFDAKDDEEIFLGYSTNSKAYRVYNKRTLVVEESVHVVFDETNKQEVKQTEIEDLTDLLDQPPLENEQSEMPKESESNETIEKTSELNNCLRNGKLQRIYQLKI</sequence>
<dbReference type="InterPro" id="IPR012337">
    <property type="entry name" value="RNaseH-like_sf"/>
</dbReference>
<dbReference type="PANTHER" id="PTHR42648">
    <property type="entry name" value="TRANSPOSASE, PUTATIVE-RELATED"/>
    <property type="match status" value="1"/>
</dbReference>
<dbReference type="Pfam" id="PF00665">
    <property type="entry name" value="rve"/>
    <property type="match status" value="1"/>
</dbReference>
<dbReference type="Pfam" id="PF13976">
    <property type="entry name" value="gag_pre-integrs"/>
    <property type="match status" value="1"/>
</dbReference>
<comment type="caution">
    <text evidence="3">The sequence shown here is derived from an EMBL/GenBank/DDBJ whole genome shotgun (WGS) entry which is preliminary data.</text>
</comment>
<organism evidence="3 4">
    <name type="scientific">Cajanus cajan</name>
    <name type="common">Pigeon pea</name>
    <name type="synonym">Cajanus indicus</name>
    <dbReference type="NCBI Taxonomy" id="3821"/>
    <lineage>
        <taxon>Eukaryota</taxon>
        <taxon>Viridiplantae</taxon>
        <taxon>Streptophyta</taxon>
        <taxon>Embryophyta</taxon>
        <taxon>Tracheophyta</taxon>
        <taxon>Spermatophyta</taxon>
        <taxon>Magnoliopsida</taxon>
        <taxon>eudicotyledons</taxon>
        <taxon>Gunneridae</taxon>
        <taxon>Pentapetalae</taxon>
        <taxon>rosids</taxon>
        <taxon>fabids</taxon>
        <taxon>Fabales</taxon>
        <taxon>Fabaceae</taxon>
        <taxon>Papilionoideae</taxon>
        <taxon>50 kb inversion clade</taxon>
        <taxon>NPAAA clade</taxon>
        <taxon>indigoferoid/millettioid clade</taxon>
        <taxon>Phaseoleae</taxon>
        <taxon>Cajanus</taxon>
    </lineage>
</organism>
<dbReference type="EMBL" id="AGCT01057541">
    <property type="protein sequence ID" value="KYP78697.1"/>
    <property type="molecule type" value="Genomic_DNA"/>
</dbReference>
<protein>
    <submittedName>
        <fullName evidence="3">Retrovirus-related Pol polyprotein from transposon TNT 1-94</fullName>
    </submittedName>
</protein>
<feature type="compositionally biased region" description="Basic and acidic residues" evidence="1">
    <location>
        <begin position="341"/>
        <end position="355"/>
    </location>
</feature>
<dbReference type="InterPro" id="IPR039537">
    <property type="entry name" value="Retrotran_Ty1/copia-like"/>
</dbReference>
<dbReference type="Proteomes" id="UP000075243">
    <property type="component" value="Unassembled WGS sequence"/>
</dbReference>
<name>A0A151UHB4_CAJCA</name>
<gene>
    <name evidence="3" type="ORF">KK1_048365</name>
</gene>
<dbReference type="InterPro" id="IPR025724">
    <property type="entry name" value="GAG-pre-integrase_dom"/>
</dbReference>
<dbReference type="GO" id="GO:0003676">
    <property type="term" value="F:nucleic acid binding"/>
    <property type="evidence" value="ECO:0007669"/>
    <property type="project" value="InterPro"/>
</dbReference>
<accession>A0A151UHB4</accession>
<reference evidence="3" key="1">
    <citation type="journal article" date="2012" name="Nat. Biotechnol.">
        <title>Draft genome sequence of pigeonpea (Cajanus cajan), an orphan legume crop of resource-poor farmers.</title>
        <authorList>
            <person name="Varshney R.K."/>
            <person name="Chen W."/>
            <person name="Li Y."/>
            <person name="Bharti A.K."/>
            <person name="Saxena R.K."/>
            <person name="Schlueter J.A."/>
            <person name="Donoghue M.T."/>
            <person name="Azam S."/>
            <person name="Fan G."/>
            <person name="Whaley A.M."/>
            <person name="Farmer A.D."/>
            <person name="Sheridan J."/>
            <person name="Iwata A."/>
            <person name="Tuteja R."/>
            <person name="Penmetsa R.V."/>
            <person name="Wu W."/>
            <person name="Upadhyaya H.D."/>
            <person name="Yang S.P."/>
            <person name="Shah T."/>
            <person name="Saxena K.B."/>
            <person name="Michael T."/>
            <person name="McCombie W.R."/>
            <person name="Yang B."/>
            <person name="Zhang G."/>
            <person name="Yang H."/>
            <person name="Wang J."/>
            <person name="Spillane C."/>
            <person name="Cook D.R."/>
            <person name="May G.D."/>
            <person name="Xu X."/>
            <person name="Jackson S.A."/>
        </authorList>
    </citation>
    <scope>NUCLEOTIDE SEQUENCE [LARGE SCALE GENOMIC DNA]</scope>
</reference>
<dbReference type="InterPro" id="IPR057670">
    <property type="entry name" value="SH3_retrovirus"/>
</dbReference>
<evidence type="ECO:0000313" key="3">
    <source>
        <dbReference type="EMBL" id="KYP78697.1"/>
    </source>
</evidence>
<feature type="domain" description="Integrase catalytic" evidence="2">
    <location>
        <begin position="81"/>
        <end position="247"/>
    </location>
</feature>
<dbReference type="PROSITE" id="PS50994">
    <property type="entry name" value="INTEGRASE"/>
    <property type="match status" value="1"/>
</dbReference>
<dbReference type="Gramene" id="C.cajan_46173.t">
    <property type="protein sequence ID" value="C.cajan_46173.t.cds1"/>
    <property type="gene ID" value="C.cajan_46173"/>
</dbReference>
<feature type="region of interest" description="Disordered" evidence="1">
    <location>
        <begin position="330"/>
        <end position="355"/>
    </location>
</feature>
<dbReference type="AlphaFoldDB" id="A0A151UHB4"/>